<name>A0A921MG31_9MICO</name>
<gene>
    <name evidence="10" type="ORF">K8V08_13850</name>
</gene>
<evidence type="ECO:0000256" key="4">
    <source>
        <dbReference type="ARBA" id="ARBA00022475"/>
    </source>
</evidence>
<keyword evidence="3" id="KW-0813">Transport</keyword>
<protein>
    <recommendedName>
        <fullName evidence="12">Multisubunit sodium/proton antiporter, MrpF subunit</fullName>
    </recommendedName>
</protein>
<dbReference type="InterPro" id="IPR007208">
    <property type="entry name" value="MrpF/PhaF-like"/>
</dbReference>
<dbReference type="PANTHER" id="PTHR34702">
    <property type="entry name" value="NA(+)/H(+) ANTIPORTER SUBUNIT F1"/>
    <property type="match status" value="1"/>
</dbReference>
<reference evidence="10" key="2">
    <citation type="submission" date="2021-09" db="EMBL/GenBank/DDBJ databases">
        <authorList>
            <person name="Gilroy R."/>
        </authorList>
    </citation>
    <scope>NUCLEOTIDE SEQUENCE</scope>
    <source>
        <strain evidence="10">ChiGjej5B5-7349</strain>
    </source>
</reference>
<dbReference type="AlphaFoldDB" id="A0A921MG31"/>
<feature type="transmembrane region" description="Helical" evidence="9">
    <location>
        <begin position="16"/>
        <end position="37"/>
    </location>
</feature>
<keyword evidence="6 9" id="KW-1133">Transmembrane helix</keyword>
<evidence type="ECO:0000256" key="2">
    <source>
        <dbReference type="ARBA" id="ARBA00009212"/>
    </source>
</evidence>
<proteinExistence type="inferred from homology"/>
<comment type="caution">
    <text evidence="10">The sequence shown here is derived from an EMBL/GenBank/DDBJ whole genome shotgun (WGS) entry which is preliminary data.</text>
</comment>
<evidence type="ECO:0000313" key="11">
    <source>
        <dbReference type="Proteomes" id="UP000784435"/>
    </source>
</evidence>
<feature type="transmembrane region" description="Helical" evidence="9">
    <location>
        <begin position="49"/>
        <end position="69"/>
    </location>
</feature>
<feature type="transmembrane region" description="Helical" evidence="9">
    <location>
        <begin position="75"/>
        <end position="97"/>
    </location>
</feature>
<evidence type="ECO:0000256" key="6">
    <source>
        <dbReference type="ARBA" id="ARBA00022989"/>
    </source>
</evidence>
<keyword evidence="4" id="KW-1003">Cell membrane</keyword>
<feature type="region of interest" description="Disordered" evidence="8">
    <location>
        <begin position="114"/>
        <end position="145"/>
    </location>
</feature>
<dbReference type="Pfam" id="PF04066">
    <property type="entry name" value="MrpF_PhaF"/>
    <property type="match status" value="1"/>
</dbReference>
<comment type="subcellular location">
    <subcellularLocation>
        <location evidence="1">Cell membrane</location>
        <topology evidence="1">Multi-pass membrane protein</topology>
    </subcellularLocation>
</comment>
<accession>A0A921MG31</accession>
<reference evidence="10" key="1">
    <citation type="journal article" date="2021" name="PeerJ">
        <title>Extensive microbial diversity within the chicken gut microbiome revealed by metagenomics and culture.</title>
        <authorList>
            <person name="Gilroy R."/>
            <person name="Ravi A."/>
            <person name="Getino M."/>
            <person name="Pursley I."/>
            <person name="Horton D.L."/>
            <person name="Alikhan N.F."/>
            <person name="Baker D."/>
            <person name="Gharbi K."/>
            <person name="Hall N."/>
            <person name="Watson M."/>
            <person name="Adriaenssens E.M."/>
            <person name="Foster-Nyarko E."/>
            <person name="Jarju S."/>
            <person name="Secka A."/>
            <person name="Antonio M."/>
            <person name="Oren A."/>
            <person name="Chaudhuri R.R."/>
            <person name="La Ragione R."/>
            <person name="Hildebrand F."/>
            <person name="Pallen M.J."/>
        </authorList>
    </citation>
    <scope>NUCLEOTIDE SEQUENCE</scope>
    <source>
        <strain evidence="10">ChiGjej5B5-7349</strain>
    </source>
</reference>
<evidence type="ECO:0000256" key="5">
    <source>
        <dbReference type="ARBA" id="ARBA00022692"/>
    </source>
</evidence>
<evidence type="ECO:0000256" key="8">
    <source>
        <dbReference type="SAM" id="MobiDB-lite"/>
    </source>
</evidence>
<organism evidence="10 11">
    <name type="scientific">Brevibacterium senegalense</name>
    <dbReference type="NCBI Taxonomy" id="1033736"/>
    <lineage>
        <taxon>Bacteria</taxon>
        <taxon>Bacillati</taxon>
        <taxon>Actinomycetota</taxon>
        <taxon>Actinomycetes</taxon>
        <taxon>Micrococcales</taxon>
        <taxon>Brevibacteriaceae</taxon>
        <taxon>Brevibacterium</taxon>
    </lineage>
</organism>
<evidence type="ECO:0000256" key="7">
    <source>
        <dbReference type="ARBA" id="ARBA00023136"/>
    </source>
</evidence>
<evidence type="ECO:0000256" key="1">
    <source>
        <dbReference type="ARBA" id="ARBA00004651"/>
    </source>
</evidence>
<dbReference type="EMBL" id="DYUK01000323">
    <property type="protein sequence ID" value="HJG81483.1"/>
    <property type="molecule type" value="Genomic_DNA"/>
</dbReference>
<sequence>MTADDVIPQSTLDTPLAQITGLVVGLIFLAAAIIAIIRIVRGPSILDRMIATDALLATIMCALGGLLAFTGRADLLPVMLVISMFGFVGAVGVSRYVSRADLRTTSRYRRMGREDHRTGSIGTVEGVEPGVPESRHGSADGGGRA</sequence>
<evidence type="ECO:0000256" key="9">
    <source>
        <dbReference type="SAM" id="Phobius"/>
    </source>
</evidence>
<dbReference type="PANTHER" id="PTHR34702:SF1">
    <property type="entry name" value="NA(+)_H(+) ANTIPORTER SUBUNIT F"/>
    <property type="match status" value="1"/>
</dbReference>
<dbReference type="GO" id="GO:0005886">
    <property type="term" value="C:plasma membrane"/>
    <property type="evidence" value="ECO:0007669"/>
    <property type="project" value="UniProtKB-SubCell"/>
</dbReference>
<evidence type="ECO:0000313" key="10">
    <source>
        <dbReference type="EMBL" id="HJG81483.1"/>
    </source>
</evidence>
<dbReference type="Proteomes" id="UP000784435">
    <property type="component" value="Unassembled WGS sequence"/>
</dbReference>
<dbReference type="GO" id="GO:0015385">
    <property type="term" value="F:sodium:proton antiporter activity"/>
    <property type="evidence" value="ECO:0007669"/>
    <property type="project" value="TreeGrafter"/>
</dbReference>
<evidence type="ECO:0000256" key="3">
    <source>
        <dbReference type="ARBA" id="ARBA00022448"/>
    </source>
</evidence>
<keyword evidence="7 9" id="KW-0472">Membrane</keyword>
<comment type="similarity">
    <text evidence="2">Belongs to the CPA3 antiporters (TC 2.A.63) subunit F family.</text>
</comment>
<evidence type="ECO:0008006" key="12">
    <source>
        <dbReference type="Google" id="ProtNLM"/>
    </source>
</evidence>
<keyword evidence="5 9" id="KW-0812">Transmembrane</keyword>